<keyword evidence="1" id="KW-0472">Membrane</keyword>
<feature type="transmembrane region" description="Helical" evidence="1">
    <location>
        <begin position="7"/>
        <end position="30"/>
    </location>
</feature>
<accession>A0A9Q4Q077</accession>
<dbReference type="RefSeq" id="WP_277520984.1">
    <property type="nucleotide sequence ID" value="NZ_JAMQOT010000002.1"/>
</dbReference>
<dbReference type="EMBL" id="JAMQOT010000002">
    <property type="protein sequence ID" value="MDF9745499.1"/>
    <property type="molecule type" value="Genomic_DNA"/>
</dbReference>
<keyword evidence="1" id="KW-0812">Transmembrane</keyword>
<evidence type="ECO:0000256" key="1">
    <source>
        <dbReference type="SAM" id="Phobius"/>
    </source>
</evidence>
<proteinExistence type="predicted"/>
<dbReference type="Proteomes" id="UP001154061">
    <property type="component" value="Unassembled WGS sequence"/>
</dbReference>
<gene>
    <name evidence="2" type="ORF">NDI89_07860</name>
</gene>
<keyword evidence="3" id="KW-1185">Reference proteome</keyword>
<comment type="caution">
    <text evidence="2">The sequence shown here is derived from an EMBL/GenBank/DDBJ whole genome shotgun (WGS) entry which is preliminary data.</text>
</comment>
<sequence length="75" mass="8208">MMGQTAFTVMIAVFWLAELAFGSLVVYWFVTQGFDDDSGSLSAVTPLEDRSYTMQSLAMWAAFFVILVAGILLAS</sequence>
<keyword evidence="1" id="KW-1133">Transmembrane helix</keyword>
<evidence type="ECO:0000313" key="2">
    <source>
        <dbReference type="EMBL" id="MDF9745499.1"/>
    </source>
</evidence>
<name>A0A9Q4Q077_9EURY</name>
<reference evidence="2" key="1">
    <citation type="submission" date="2022-06" db="EMBL/GenBank/DDBJ databases">
        <title>Natrinema sp. a new haloarchaeum isolate from saline soil.</title>
        <authorList>
            <person name="Strakova D."/>
            <person name="Galisteo C."/>
            <person name="Sanchez-Porro C."/>
            <person name="Ventosa A."/>
        </authorList>
    </citation>
    <scope>NUCLEOTIDE SEQUENCE</scope>
    <source>
        <strain evidence="2">S1CR25-10</strain>
    </source>
</reference>
<dbReference type="AlphaFoldDB" id="A0A9Q4Q077"/>
<protein>
    <submittedName>
        <fullName evidence="2">Uncharacterized protein</fullName>
    </submittedName>
</protein>
<organism evidence="2 3">
    <name type="scientific">Natrinema salsiterrestre</name>
    <dbReference type="NCBI Taxonomy" id="2950540"/>
    <lineage>
        <taxon>Archaea</taxon>
        <taxon>Methanobacteriati</taxon>
        <taxon>Methanobacteriota</taxon>
        <taxon>Stenosarchaea group</taxon>
        <taxon>Halobacteria</taxon>
        <taxon>Halobacteriales</taxon>
        <taxon>Natrialbaceae</taxon>
        <taxon>Natrinema</taxon>
    </lineage>
</organism>
<feature type="transmembrane region" description="Helical" evidence="1">
    <location>
        <begin position="57"/>
        <end position="74"/>
    </location>
</feature>
<evidence type="ECO:0000313" key="3">
    <source>
        <dbReference type="Proteomes" id="UP001154061"/>
    </source>
</evidence>